<keyword evidence="2" id="KW-1185">Reference proteome</keyword>
<reference evidence="1 2" key="1">
    <citation type="submission" date="2018-05" db="EMBL/GenBank/DDBJ databases">
        <title>Brumimicrobium oceani sp. nov., isolated from coastal sediment.</title>
        <authorList>
            <person name="Kou Y."/>
        </authorList>
    </citation>
    <scope>NUCLEOTIDE SEQUENCE [LARGE SCALE GENOMIC DNA]</scope>
    <source>
        <strain evidence="1 2">C305</strain>
    </source>
</reference>
<comment type="caution">
    <text evidence="1">The sequence shown here is derived from an EMBL/GenBank/DDBJ whole genome shotgun (WGS) entry which is preliminary data.</text>
</comment>
<reference evidence="1 2" key="2">
    <citation type="submission" date="2018-05" db="EMBL/GenBank/DDBJ databases">
        <authorList>
            <person name="Lanie J.A."/>
            <person name="Ng W.-L."/>
            <person name="Kazmierczak K.M."/>
            <person name="Andrzejewski T.M."/>
            <person name="Davidsen T.M."/>
            <person name="Wayne K.J."/>
            <person name="Tettelin H."/>
            <person name="Glass J.I."/>
            <person name="Rusch D."/>
            <person name="Podicherti R."/>
            <person name="Tsui H.-C.T."/>
            <person name="Winkler M.E."/>
        </authorList>
    </citation>
    <scope>NUCLEOTIDE SEQUENCE [LARGE SCALE GENOMIC DNA]</scope>
    <source>
        <strain evidence="1 2">C305</strain>
    </source>
</reference>
<dbReference type="EMBL" id="QFRJ01000003">
    <property type="protein sequence ID" value="PWH86061.1"/>
    <property type="molecule type" value="Genomic_DNA"/>
</dbReference>
<dbReference type="AlphaFoldDB" id="A0A2U2XED5"/>
<dbReference type="Proteomes" id="UP000245370">
    <property type="component" value="Unassembled WGS sequence"/>
</dbReference>
<proteinExistence type="predicted"/>
<evidence type="ECO:0000313" key="2">
    <source>
        <dbReference type="Proteomes" id="UP000245370"/>
    </source>
</evidence>
<sequence length="197" mass="23133">MNKLLQILLLLSILNACQSPEKVKDQETYTYLKVCFEDYYLNYDVEITPLLDEFELLLLDEGHISDTTGVAYKTLFDSLAVNDYFNPPLKKEDFDNTVLYKNPSNIISCASALFAVDSNEIVKTNFSKIASKINQEIEKGEDISIHYFFDIYKRELSDEELRAPYVKQSVLLLLYRWYFKSKYDRDIQIELRQETQN</sequence>
<name>A0A2U2XED5_9FLAO</name>
<dbReference type="OrthoDB" id="1467147at2"/>
<gene>
    <name evidence="1" type="ORF">DIT68_05760</name>
</gene>
<organism evidence="1 2">
    <name type="scientific">Brumimicrobium oceani</name>
    <dbReference type="NCBI Taxonomy" id="2100725"/>
    <lineage>
        <taxon>Bacteria</taxon>
        <taxon>Pseudomonadati</taxon>
        <taxon>Bacteroidota</taxon>
        <taxon>Flavobacteriia</taxon>
        <taxon>Flavobacteriales</taxon>
        <taxon>Crocinitomicaceae</taxon>
        <taxon>Brumimicrobium</taxon>
    </lineage>
</organism>
<dbReference type="RefSeq" id="WP_109358869.1">
    <property type="nucleotide sequence ID" value="NZ_QFRJ01000003.1"/>
</dbReference>
<evidence type="ECO:0000313" key="1">
    <source>
        <dbReference type="EMBL" id="PWH86061.1"/>
    </source>
</evidence>
<protein>
    <submittedName>
        <fullName evidence="1">Uncharacterized protein</fullName>
    </submittedName>
</protein>
<accession>A0A2U2XED5</accession>